<keyword evidence="8" id="KW-0378">Hydrolase</keyword>
<accession>A0A0H4T434</accession>
<keyword evidence="6 13" id="KW-0812">Transmembrane</keyword>
<evidence type="ECO:0000256" key="4">
    <source>
        <dbReference type="ARBA" id="ARBA00022475"/>
    </source>
</evidence>
<evidence type="ECO:0000256" key="2">
    <source>
        <dbReference type="ARBA" id="ARBA00004651"/>
    </source>
</evidence>
<dbReference type="EMBL" id="KT007000">
    <property type="protein sequence ID" value="AKQ02461.1"/>
    <property type="molecule type" value="Genomic_DNA"/>
</dbReference>
<keyword evidence="5" id="KW-0645">Protease</keyword>
<dbReference type="AlphaFoldDB" id="A0A0H4T434"/>
<dbReference type="InterPro" id="IPR044537">
    <property type="entry name" value="Rip2-like"/>
</dbReference>
<dbReference type="PANTHER" id="PTHR35864">
    <property type="entry name" value="ZINC METALLOPROTEASE MJ0611-RELATED"/>
    <property type="match status" value="1"/>
</dbReference>
<reference evidence="15" key="1">
    <citation type="journal article" date="2015" name="ISME J.">
        <title>Aquifer environment selects for microbial species cohorts in sediment and groundwater.</title>
        <authorList>
            <person name="Hug L.A."/>
            <person name="Thomas B.C."/>
            <person name="Brown C.T."/>
            <person name="Frischkorn K.R."/>
            <person name="Williams K.H."/>
            <person name="Tringe S.G."/>
            <person name="Banfield J.F."/>
        </authorList>
    </citation>
    <scope>NUCLEOTIDE SEQUENCE</scope>
</reference>
<evidence type="ECO:0000256" key="13">
    <source>
        <dbReference type="SAM" id="Phobius"/>
    </source>
</evidence>
<sequence>MNTILLFIFQLAILLFSVMIHEISHGLAALKLGDETAKYAGRLTLNPLKHLDPVGSFAIPLLLILSGSGVVIGWAKPVPYNPAMLHKDYKYGPLKVALAGPLSNMAIALVFGIIIRLAGGLLGQTMLSLLGFVVFLNILLAVFNLLPFPPLDGSKILTTFLPKNMSLGLERFGLLGMVFILVFLFFFFPIISGIAFSIFELIVGPSGAGNFVNFF</sequence>
<proteinExistence type="inferred from homology"/>
<comment type="similarity">
    <text evidence="3">Belongs to the peptidase M50B family.</text>
</comment>
<keyword evidence="4" id="KW-1003">Cell membrane</keyword>
<feature type="domain" description="Peptidase M50" evidence="14">
    <location>
        <begin position="124"/>
        <end position="182"/>
    </location>
</feature>
<dbReference type="GO" id="GO:0008237">
    <property type="term" value="F:metallopeptidase activity"/>
    <property type="evidence" value="ECO:0007669"/>
    <property type="project" value="UniProtKB-KW"/>
</dbReference>
<feature type="transmembrane region" description="Helical" evidence="13">
    <location>
        <begin position="129"/>
        <end position="151"/>
    </location>
</feature>
<dbReference type="GO" id="GO:0006508">
    <property type="term" value="P:proteolysis"/>
    <property type="evidence" value="ECO:0007669"/>
    <property type="project" value="UniProtKB-KW"/>
</dbReference>
<dbReference type="InterPro" id="IPR052348">
    <property type="entry name" value="Metallopeptidase_M50B"/>
</dbReference>
<dbReference type="InterPro" id="IPR008915">
    <property type="entry name" value="Peptidase_M50"/>
</dbReference>
<keyword evidence="11" id="KW-0482">Metalloprotease</keyword>
<dbReference type="CDD" id="cd06158">
    <property type="entry name" value="S2P-M50_like_1"/>
    <property type="match status" value="1"/>
</dbReference>
<dbReference type="GO" id="GO:0005886">
    <property type="term" value="C:plasma membrane"/>
    <property type="evidence" value="ECO:0007669"/>
    <property type="project" value="UniProtKB-SubCell"/>
</dbReference>
<organism evidence="15">
    <name type="scientific">uncultured Parcubacteria bacterium Rifle_16ft_4_minimus_37647</name>
    <dbReference type="NCBI Taxonomy" id="1665140"/>
    <lineage>
        <taxon>Bacteria</taxon>
        <taxon>Candidatus Parcubacteria</taxon>
        <taxon>environmental samples</taxon>
    </lineage>
</organism>
<feature type="transmembrane region" description="Helical" evidence="13">
    <location>
        <begin position="57"/>
        <end position="75"/>
    </location>
</feature>
<protein>
    <submittedName>
        <fullName evidence="15">Peptidase M50</fullName>
    </submittedName>
</protein>
<evidence type="ECO:0000256" key="1">
    <source>
        <dbReference type="ARBA" id="ARBA00001947"/>
    </source>
</evidence>
<name>A0A0H4T434_9BACT</name>
<evidence type="ECO:0000256" key="10">
    <source>
        <dbReference type="ARBA" id="ARBA00022989"/>
    </source>
</evidence>
<keyword evidence="7" id="KW-0479">Metal-binding</keyword>
<evidence type="ECO:0000256" key="8">
    <source>
        <dbReference type="ARBA" id="ARBA00022801"/>
    </source>
</evidence>
<dbReference type="GO" id="GO:0046872">
    <property type="term" value="F:metal ion binding"/>
    <property type="evidence" value="ECO:0007669"/>
    <property type="project" value="UniProtKB-KW"/>
</dbReference>
<evidence type="ECO:0000256" key="9">
    <source>
        <dbReference type="ARBA" id="ARBA00022833"/>
    </source>
</evidence>
<evidence type="ECO:0000256" key="11">
    <source>
        <dbReference type="ARBA" id="ARBA00023049"/>
    </source>
</evidence>
<evidence type="ECO:0000313" key="15">
    <source>
        <dbReference type="EMBL" id="AKQ02461.1"/>
    </source>
</evidence>
<keyword evidence="10 13" id="KW-1133">Transmembrane helix</keyword>
<evidence type="ECO:0000256" key="12">
    <source>
        <dbReference type="ARBA" id="ARBA00023136"/>
    </source>
</evidence>
<evidence type="ECO:0000256" key="6">
    <source>
        <dbReference type="ARBA" id="ARBA00022692"/>
    </source>
</evidence>
<evidence type="ECO:0000259" key="14">
    <source>
        <dbReference type="Pfam" id="PF02163"/>
    </source>
</evidence>
<keyword evidence="12 13" id="KW-0472">Membrane</keyword>
<dbReference type="PANTHER" id="PTHR35864:SF1">
    <property type="entry name" value="ZINC METALLOPROTEASE YWHC-RELATED"/>
    <property type="match status" value="1"/>
</dbReference>
<feature type="transmembrane region" description="Helical" evidence="13">
    <location>
        <begin position="172"/>
        <end position="199"/>
    </location>
</feature>
<feature type="transmembrane region" description="Helical" evidence="13">
    <location>
        <begin position="96"/>
        <end position="117"/>
    </location>
</feature>
<evidence type="ECO:0000256" key="5">
    <source>
        <dbReference type="ARBA" id="ARBA00022670"/>
    </source>
</evidence>
<comment type="subcellular location">
    <subcellularLocation>
        <location evidence="2">Cell membrane</location>
        <topology evidence="2">Multi-pass membrane protein</topology>
    </subcellularLocation>
</comment>
<dbReference type="Pfam" id="PF02163">
    <property type="entry name" value="Peptidase_M50"/>
    <property type="match status" value="1"/>
</dbReference>
<evidence type="ECO:0000256" key="7">
    <source>
        <dbReference type="ARBA" id="ARBA00022723"/>
    </source>
</evidence>
<comment type="cofactor">
    <cofactor evidence="1">
        <name>Zn(2+)</name>
        <dbReference type="ChEBI" id="CHEBI:29105"/>
    </cofactor>
</comment>
<evidence type="ECO:0000256" key="3">
    <source>
        <dbReference type="ARBA" id="ARBA00007931"/>
    </source>
</evidence>
<keyword evidence="9" id="KW-0862">Zinc</keyword>